<dbReference type="STRING" id="83683.B1745_01220"/>
<name>D4YTD4_9LACO</name>
<sequence length="420" mass="49404">MKIELFFKQHQIKLNNKKLVIAASGGPDSMALLDMLNELRKSHNFSLIVAHFDHQLRVDSQKETELLTEYCHSHNLPLAKGVWLKKEQPRTGIEAAARHFRYAFLSQVVAQYQADYLLTAHHGDDLLENILLKFIRSGNPQEMNSLQAVGKMHGTALLRPLLSTSKAELLEYDQQHHIAFIEDETNAKDDTLRNRLRHHVVPLLKKENSHLLENALRYSDDEKVLTALADEKVAEIGRPERFLDQAYRIKGEALLQLDQRQRAYFWQNFIWQTWHKRCSHYLTGYNLRLYQKYYYLWPQKLLLRQEPKVVRAEEEFTFRDHKFMLSVVEHSLPLIGDFWSDEHEFKIASLPAGSKLQLQNGQHAKAKKMFAQAAIPNELRSLCLAVFNQKNQAIFVEKCYRDQRWIENAQHYYVYRLKKE</sequence>
<dbReference type="Gene3D" id="3.40.50.620">
    <property type="entry name" value="HUPs"/>
    <property type="match status" value="1"/>
</dbReference>
<dbReference type="GO" id="GO:0032267">
    <property type="term" value="F:tRNA(Ile)-lysidine synthase activity"/>
    <property type="evidence" value="ECO:0007669"/>
    <property type="project" value="UniProtKB-EC"/>
</dbReference>
<dbReference type="Proteomes" id="UP000004069">
    <property type="component" value="Unassembled WGS sequence"/>
</dbReference>
<evidence type="ECO:0000256" key="3">
    <source>
        <dbReference type="ARBA" id="ARBA00022741"/>
    </source>
</evidence>
<dbReference type="InterPro" id="IPR012094">
    <property type="entry name" value="tRNA_Ile_lys_synt"/>
</dbReference>
<feature type="binding site" evidence="6">
    <location>
        <begin position="24"/>
        <end position="29"/>
    </location>
    <ligand>
        <name>ATP</name>
        <dbReference type="ChEBI" id="CHEBI:30616"/>
    </ligand>
</feature>
<reference evidence="8 9" key="1">
    <citation type="submission" date="2010-04" db="EMBL/GenBank/DDBJ databases">
        <authorList>
            <person name="Muzny D."/>
            <person name="Qin X."/>
            <person name="Deng J."/>
            <person name="Jiang H."/>
            <person name="Liu Y."/>
            <person name="Qu J."/>
            <person name="Song X.-Z."/>
            <person name="Zhang L."/>
            <person name="Thornton R."/>
            <person name="Coyle M."/>
            <person name="Francisco L."/>
            <person name="Jackson L."/>
            <person name="Javaid M."/>
            <person name="Korchina V."/>
            <person name="Kovar C."/>
            <person name="Mata R."/>
            <person name="Mathew T."/>
            <person name="Ngo R."/>
            <person name="Nguyen L."/>
            <person name="Nguyen N."/>
            <person name="Okwuonu G."/>
            <person name="Ongeri F."/>
            <person name="Pham C."/>
            <person name="Simmons D."/>
            <person name="Wilczek-Boney K."/>
            <person name="Hale W."/>
            <person name="Jakkamsetti A."/>
            <person name="Pham P."/>
            <person name="Ruth R."/>
            <person name="San Lucas F."/>
            <person name="Warren J."/>
            <person name="Zhang J."/>
            <person name="Zhao Z."/>
            <person name="Zhou C."/>
            <person name="Zhu D."/>
            <person name="Lee S."/>
            <person name="Bess C."/>
            <person name="Blankenburg K."/>
            <person name="Forbes L."/>
            <person name="Fu Q."/>
            <person name="Gubbala S."/>
            <person name="Hirani K."/>
            <person name="Jayaseelan J.C."/>
            <person name="Lara F."/>
            <person name="Munidasa M."/>
            <person name="Palculict T."/>
            <person name="Patil S."/>
            <person name="Pu L.-L."/>
            <person name="Saada N."/>
            <person name="Tang L."/>
            <person name="Weissenberger G."/>
            <person name="Zhu Y."/>
            <person name="Hemphill L."/>
            <person name="Shang Y."/>
            <person name="Youmans B."/>
            <person name="Ayvaz T."/>
            <person name="Ross M."/>
            <person name="Santibanez J."/>
            <person name="Aqrawi P."/>
            <person name="Gross S."/>
            <person name="Joshi V."/>
            <person name="Fowler G."/>
            <person name="Nazareth L."/>
            <person name="Reid J."/>
            <person name="Worley K."/>
            <person name="Petrosino J."/>
            <person name="Highlander S."/>
            <person name="Gibbs R."/>
        </authorList>
    </citation>
    <scope>NUCLEOTIDE SEQUENCE [LARGE SCALE GENOMIC DNA]</scope>
    <source>
        <strain evidence="8 9">DSM 11664</strain>
    </source>
</reference>
<organism evidence="8 9">
    <name type="scientific">Lactobacillus amylolyticus DSM 11664</name>
    <dbReference type="NCBI Taxonomy" id="585524"/>
    <lineage>
        <taxon>Bacteria</taxon>
        <taxon>Bacillati</taxon>
        <taxon>Bacillota</taxon>
        <taxon>Bacilli</taxon>
        <taxon>Lactobacillales</taxon>
        <taxon>Lactobacillaceae</taxon>
        <taxon>Lactobacillus</taxon>
    </lineage>
</organism>
<dbReference type="GO" id="GO:0005737">
    <property type="term" value="C:cytoplasm"/>
    <property type="evidence" value="ECO:0007669"/>
    <property type="project" value="UniProtKB-SubCell"/>
</dbReference>
<comment type="similarity">
    <text evidence="6">Belongs to the tRNA(Ile)-lysidine synthase family.</text>
</comment>
<dbReference type="OrthoDB" id="9807403at2"/>
<dbReference type="EC" id="6.3.4.19" evidence="6"/>
<comment type="domain">
    <text evidence="6">The N-terminal region contains the highly conserved SGGXDS motif, predicted to be a P-loop motif involved in ATP binding.</text>
</comment>
<accession>D4YTD4</accession>
<dbReference type="PATRIC" id="fig|585524.9.peg.49"/>
<dbReference type="PANTHER" id="PTHR43033">
    <property type="entry name" value="TRNA(ILE)-LYSIDINE SYNTHASE-RELATED"/>
    <property type="match status" value="1"/>
</dbReference>
<dbReference type="EMBL" id="ADNY01000029">
    <property type="protein sequence ID" value="EFG55604.1"/>
    <property type="molecule type" value="Genomic_DNA"/>
</dbReference>
<dbReference type="AlphaFoldDB" id="D4YTD4"/>
<feature type="domain" description="tRNA(Ile)-lysidine/2-thiocytidine synthase N-terminal" evidence="7">
    <location>
        <begin position="18"/>
        <end position="198"/>
    </location>
</feature>
<proteinExistence type="inferred from homology"/>
<protein>
    <recommendedName>
        <fullName evidence="6">tRNA(Ile)-lysidine synthase</fullName>
        <ecNumber evidence="6">6.3.4.19</ecNumber>
    </recommendedName>
    <alternativeName>
        <fullName evidence="6">tRNA(Ile)-2-lysyl-cytidine synthase</fullName>
    </alternativeName>
    <alternativeName>
        <fullName evidence="6">tRNA(Ile)-lysidine synthetase</fullName>
    </alternativeName>
</protein>
<dbReference type="PANTHER" id="PTHR43033:SF1">
    <property type="entry name" value="TRNA(ILE)-LYSIDINE SYNTHASE-RELATED"/>
    <property type="match status" value="1"/>
</dbReference>
<evidence type="ECO:0000256" key="6">
    <source>
        <dbReference type="HAMAP-Rule" id="MF_01161"/>
    </source>
</evidence>
<dbReference type="SUPFAM" id="SSF52402">
    <property type="entry name" value="Adenine nucleotide alpha hydrolases-like"/>
    <property type="match status" value="1"/>
</dbReference>
<dbReference type="HAMAP" id="MF_01161">
    <property type="entry name" value="tRNA_Ile_lys_synt"/>
    <property type="match status" value="1"/>
</dbReference>
<dbReference type="eggNOG" id="COG0037">
    <property type="taxonomic scope" value="Bacteria"/>
</dbReference>
<dbReference type="GO" id="GO:0005524">
    <property type="term" value="F:ATP binding"/>
    <property type="evidence" value="ECO:0007669"/>
    <property type="project" value="UniProtKB-UniRule"/>
</dbReference>
<evidence type="ECO:0000313" key="8">
    <source>
        <dbReference type="EMBL" id="EFG55604.1"/>
    </source>
</evidence>
<dbReference type="CDD" id="cd01992">
    <property type="entry name" value="TilS_N"/>
    <property type="match status" value="1"/>
</dbReference>
<evidence type="ECO:0000259" key="7">
    <source>
        <dbReference type="Pfam" id="PF01171"/>
    </source>
</evidence>
<evidence type="ECO:0000256" key="2">
    <source>
        <dbReference type="ARBA" id="ARBA00022694"/>
    </source>
</evidence>
<dbReference type="GO" id="GO:0006400">
    <property type="term" value="P:tRNA modification"/>
    <property type="evidence" value="ECO:0007669"/>
    <property type="project" value="UniProtKB-UniRule"/>
</dbReference>
<dbReference type="InterPro" id="IPR014729">
    <property type="entry name" value="Rossmann-like_a/b/a_fold"/>
</dbReference>
<keyword evidence="3 6" id="KW-0547">Nucleotide-binding</keyword>
<evidence type="ECO:0000256" key="5">
    <source>
        <dbReference type="ARBA" id="ARBA00048539"/>
    </source>
</evidence>
<dbReference type="NCBIfam" id="TIGR02432">
    <property type="entry name" value="lysidine_TilS_N"/>
    <property type="match status" value="1"/>
</dbReference>
<keyword evidence="2 6" id="KW-0819">tRNA processing</keyword>
<dbReference type="InterPro" id="IPR012795">
    <property type="entry name" value="tRNA_Ile_lys_synt_N"/>
</dbReference>
<comment type="subcellular location">
    <subcellularLocation>
        <location evidence="6">Cytoplasm</location>
    </subcellularLocation>
</comment>
<comment type="function">
    <text evidence="6">Ligates lysine onto the cytidine present at position 34 of the AUA codon-specific tRNA(Ile) that contains the anticodon CAU, in an ATP-dependent manner. Cytidine is converted to lysidine, thus changing the amino acid specificity of the tRNA from methionine to isoleucine.</text>
</comment>
<dbReference type="InterPro" id="IPR011063">
    <property type="entry name" value="TilS/TtcA_N"/>
</dbReference>
<evidence type="ECO:0000256" key="1">
    <source>
        <dbReference type="ARBA" id="ARBA00022598"/>
    </source>
</evidence>
<keyword evidence="9" id="KW-1185">Reference proteome</keyword>
<evidence type="ECO:0000256" key="4">
    <source>
        <dbReference type="ARBA" id="ARBA00022840"/>
    </source>
</evidence>
<dbReference type="RefSeq" id="WP_006351947.1">
    <property type="nucleotide sequence ID" value="NZ_ADNY01000029.1"/>
</dbReference>
<keyword evidence="6" id="KW-0963">Cytoplasm</keyword>
<keyword evidence="4 6" id="KW-0067">ATP-binding</keyword>
<gene>
    <name evidence="6 8" type="primary">tilS</name>
    <name evidence="8" type="ORF">HMPREF0493_0795</name>
</gene>
<evidence type="ECO:0000313" key="9">
    <source>
        <dbReference type="Proteomes" id="UP000004069"/>
    </source>
</evidence>
<keyword evidence="1 6" id="KW-0436">Ligase</keyword>
<dbReference type="Pfam" id="PF01171">
    <property type="entry name" value="ATP_bind_3"/>
    <property type="match status" value="1"/>
</dbReference>
<comment type="caution">
    <text evidence="8">The sequence shown here is derived from an EMBL/GenBank/DDBJ whole genome shotgun (WGS) entry which is preliminary data.</text>
</comment>
<comment type="catalytic activity">
    <reaction evidence="5 6">
        <text>cytidine(34) in tRNA(Ile2) + L-lysine + ATP = lysidine(34) in tRNA(Ile2) + AMP + diphosphate + H(+)</text>
        <dbReference type="Rhea" id="RHEA:43744"/>
        <dbReference type="Rhea" id="RHEA-COMP:10625"/>
        <dbReference type="Rhea" id="RHEA-COMP:10670"/>
        <dbReference type="ChEBI" id="CHEBI:15378"/>
        <dbReference type="ChEBI" id="CHEBI:30616"/>
        <dbReference type="ChEBI" id="CHEBI:32551"/>
        <dbReference type="ChEBI" id="CHEBI:33019"/>
        <dbReference type="ChEBI" id="CHEBI:82748"/>
        <dbReference type="ChEBI" id="CHEBI:83665"/>
        <dbReference type="ChEBI" id="CHEBI:456215"/>
        <dbReference type="EC" id="6.3.4.19"/>
    </reaction>
</comment>